<dbReference type="Pfam" id="PF19274">
    <property type="entry name" value="PI4K_N"/>
    <property type="match status" value="2"/>
</dbReference>
<evidence type="ECO:0000313" key="3">
    <source>
        <dbReference type="EMBL" id="CAK9143183.1"/>
    </source>
</evidence>
<keyword evidence="4" id="KW-1185">Reference proteome</keyword>
<proteinExistence type="inferred from homology"/>
<accession>A0ABC8REK4</accession>
<name>A0ABC8REK4_9AQUA</name>
<dbReference type="AlphaFoldDB" id="A0ABC8REK4"/>
<gene>
    <name evidence="3" type="ORF">ILEXP_LOCUS10879</name>
</gene>
<feature type="domain" description="PI4-kinase N-terminal" evidence="2">
    <location>
        <begin position="2"/>
        <end position="128"/>
    </location>
</feature>
<comment type="caution">
    <text evidence="3">The sequence shown here is derived from an EMBL/GenBank/DDBJ whole genome shotgun (WGS) entry which is preliminary data.</text>
</comment>
<feature type="domain" description="PI4-kinase N-terminal" evidence="2">
    <location>
        <begin position="134"/>
        <end position="228"/>
    </location>
</feature>
<dbReference type="EMBL" id="CAUOFW020001280">
    <property type="protein sequence ID" value="CAK9143183.1"/>
    <property type="molecule type" value="Genomic_DNA"/>
</dbReference>
<dbReference type="Proteomes" id="UP001642360">
    <property type="component" value="Unassembled WGS sequence"/>
</dbReference>
<protein>
    <recommendedName>
        <fullName evidence="2">PI4-kinase N-terminal domain-containing protein</fullName>
    </recommendedName>
</protein>
<dbReference type="InterPro" id="IPR045495">
    <property type="entry name" value="PI4K_N"/>
</dbReference>
<evidence type="ECO:0000313" key="4">
    <source>
        <dbReference type="Proteomes" id="UP001642360"/>
    </source>
</evidence>
<reference evidence="3 4" key="1">
    <citation type="submission" date="2024-02" db="EMBL/GenBank/DDBJ databases">
        <authorList>
            <person name="Vignale AGUSTIN F."/>
            <person name="Sosa J E."/>
            <person name="Modenutti C."/>
        </authorList>
    </citation>
    <scope>NUCLEOTIDE SEQUENCE [LARGE SCALE GENOMIC DNA]</scope>
</reference>
<comment type="similarity">
    <text evidence="1">Belongs to the PI3/PI4-kinase family. Type III PI4K subfamily.</text>
</comment>
<evidence type="ECO:0000256" key="1">
    <source>
        <dbReference type="ARBA" id="ARBA00006209"/>
    </source>
</evidence>
<evidence type="ECO:0000259" key="2">
    <source>
        <dbReference type="Pfam" id="PF19274"/>
    </source>
</evidence>
<sequence length="270" mass="29640">MAASGANLKLTEAFNLEVLSTSFDSAMVKCNHAGDISGLRRLYESIGGIDPNPLLMGSELHLDVPTLGSGVSPQQPQSKNDSFNEILLTRFVHLLQKFVNIAEKGGEVDKSPFCETCSQTTALLLSNLCVYLDMLVSAAPPLGSLVPAELVDAWLWTNDTKRGLFASEVRYSGPAKLRSHLAPGEPEALPKKDPVEQIMAFGITWELTLFKVGEAVHQPRQQQSLIIIEGIKINVNYKNEGRDHPIENKLGGQEFAERFEHIFSNLEGKL</sequence>
<organism evidence="3 4">
    <name type="scientific">Ilex paraguariensis</name>
    <name type="common">yerba mate</name>
    <dbReference type="NCBI Taxonomy" id="185542"/>
    <lineage>
        <taxon>Eukaryota</taxon>
        <taxon>Viridiplantae</taxon>
        <taxon>Streptophyta</taxon>
        <taxon>Embryophyta</taxon>
        <taxon>Tracheophyta</taxon>
        <taxon>Spermatophyta</taxon>
        <taxon>Magnoliopsida</taxon>
        <taxon>eudicotyledons</taxon>
        <taxon>Gunneridae</taxon>
        <taxon>Pentapetalae</taxon>
        <taxon>asterids</taxon>
        <taxon>campanulids</taxon>
        <taxon>Aquifoliales</taxon>
        <taxon>Aquifoliaceae</taxon>
        <taxon>Ilex</taxon>
    </lineage>
</organism>